<sequence length="218" mass="24098">MMMMMASDTTRRTRAEIAAETREAILSAACAIISEEGFESIRMRMVAERAGVSTAALHYHFDNREKLFAEALRYSFENTGRDVYQASPETDSPTARLARIISASLPSTEALRREWAMYQELWCRALRNPESRALAIEMDRAQQDWIAETIADGVASGEFNPCDIGAQARLISALCDGFGGQLMLENPSLTVDSVRAAIWEQAGAALGITGEFPDHGWQ</sequence>
<evidence type="ECO:0000313" key="7">
    <source>
        <dbReference type="EMBL" id="CDO88230.1"/>
    </source>
</evidence>
<dbReference type="Pfam" id="PF00440">
    <property type="entry name" value="TetR_N"/>
    <property type="match status" value="1"/>
</dbReference>
<name>A0A024JWQ2_9MYCO</name>
<keyword evidence="3 5" id="KW-0238">DNA-binding</keyword>
<accession>A0A024JWQ2</accession>
<dbReference type="HOGENOM" id="CLU_069356_15_3_11"/>
<dbReference type="Gene3D" id="1.10.357.10">
    <property type="entry name" value="Tetracycline Repressor, domain 2"/>
    <property type="match status" value="1"/>
</dbReference>
<dbReference type="eggNOG" id="COG1309">
    <property type="taxonomic scope" value="Bacteria"/>
</dbReference>
<dbReference type="PRINTS" id="PR00455">
    <property type="entry name" value="HTHTETR"/>
</dbReference>
<evidence type="ECO:0000256" key="4">
    <source>
        <dbReference type="ARBA" id="ARBA00023163"/>
    </source>
</evidence>
<dbReference type="STRING" id="47839.BN973_02594"/>
<evidence type="ECO:0000256" key="2">
    <source>
        <dbReference type="ARBA" id="ARBA00023015"/>
    </source>
</evidence>
<dbReference type="SUPFAM" id="SSF48498">
    <property type="entry name" value="Tetracyclin repressor-like, C-terminal domain"/>
    <property type="match status" value="1"/>
</dbReference>
<gene>
    <name evidence="7" type="ORF">BN973_02594</name>
</gene>
<dbReference type="AlphaFoldDB" id="A0A024JWQ2"/>
<feature type="domain" description="HTH tetR-type" evidence="6">
    <location>
        <begin position="19"/>
        <end position="79"/>
    </location>
</feature>
<evidence type="ECO:0000256" key="3">
    <source>
        <dbReference type="ARBA" id="ARBA00023125"/>
    </source>
</evidence>
<dbReference type="GO" id="GO:0003700">
    <property type="term" value="F:DNA-binding transcription factor activity"/>
    <property type="evidence" value="ECO:0007669"/>
    <property type="project" value="TreeGrafter"/>
</dbReference>
<dbReference type="InterPro" id="IPR009057">
    <property type="entry name" value="Homeodomain-like_sf"/>
</dbReference>
<dbReference type="SUPFAM" id="SSF46689">
    <property type="entry name" value="Homeodomain-like"/>
    <property type="match status" value="1"/>
</dbReference>
<dbReference type="Proteomes" id="UP000028880">
    <property type="component" value="Unassembled WGS sequence"/>
</dbReference>
<proteinExistence type="predicted"/>
<keyword evidence="4" id="KW-0804">Transcription</keyword>
<protein>
    <submittedName>
        <fullName evidence="7">TetR family transcriptional regulator</fullName>
    </submittedName>
</protein>
<dbReference type="PROSITE" id="PS50977">
    <property type="entry name" value="HTH_TETR_2"/>
    <property type="match status" value="1"/>
</dbReference>
<feature type="DNA-binding region" description="H-T-H motif" evidence="5">
    <location>
        <begin position="42"/>
        <end position="61"/>
    </location>
</feature>
<reference evidence="7" key="1">
    <citation type="journal article" date="2014" name="Genome Announc.">
        <title>Draft Genome Sequence of Mycobacterium triplex DSM 44626.</title>
        <authorList>
            <person name="Sassi M."/>
            <person name="Croce O."/>
            <person name="Robert C."/>
            <person name="Raoult D."/>
            <person name="Drancourt M."/>
        </authorList>
    </citation>
    <scope>NUCLEOTIDE SEQUENCE [LARGE SCALE GENOMIC DNA]</scope>
    <source>
        <strain evidence="7">DSM 44626</strain>
    </source>
</reference>
<dbReference type="InterPro" id="IPR039538">
    <property type="entry name" value="BetI_C"/>
</dbReference>
<dbReference type="RefSeq" id="WP_198048924.1">
    <property type="nucleotide sequence ID" value="NZ_HG964446.1"/>
</dbReference>
<evidence type="ECO:0000256" key="1">
    <source>
        <dbReference type="ARBA" id="ARBA00022491"/>
    </source>
</evidence>
<dbReference type="PANTHER" id="PTHR30055:SF234">
    <property type="entry name" value="HTH-TYPE TRANSCRIPTIONAL REGULATOR BETI"/>
    <property type="match status" value="1"/>
</dbReference>
<dbReference type="InterPro" id="IPR036271">
    <property type="entry name" value="Tet_transcr_reg_TetR-rel_C_sf"/>
</dbReference>
<evidence type="ECO:0000256" key="5">
    <source>
        <dbReference type="PROSITE-ProRule" id="PRU00335"/>
    </source>
</evidence>
<dbReference type="Pfam" id="PF13977">
    <property type="entry name" value="TetR_C_6"/>
    <property type="match status" value="1"/>
</dbReference>
<dbReference type="PANTHER" id="PTHR30055">
    <property type="entry name" value="HTH-TYPE TRANSCRIPTIONAL REGULATOR RUTR"/>
    <property type="match status" value="1"/>
</dbReference>
<dbReference type="InterPro" id="IPR001647">
    <property type="entry name" value="HTH_TetR"/>
</dbReference>
<dbReference type="InterPro" id="IPR050109">
    <property type="entry name" value="HTH-type_TetR-like_transc_reg"/>
</dbReference>
<keyword evidence="1" id="KW-0678">Repressor</keyword>
<keyword evidence="2" id="KW-0805">Transcription regulation</keyword>
<dbReference type="EMBL" id="HG964446">
    <property type="protein sequence ID" value="CDO88230.1"/>
    <property type="molecule type" value="Genomic_DNA"/>
</dbReference>
<organism evidence="7">
    <name type="scientific">Mycobacterium triplex</name>
    <dbReference type="NCBI Taxonomy" id="47839"/>
    <lineage>
        <taxon>Bacteria</taxon>
        <taxon>Bacillati</taxon>
        <taxon>Actinomycetota</taxon>
        <taxon>Actinomycetes</taxon>
        <taxon>Mycobacteriales</taxon>
        <taxon>Mycobacteriaceae</taxon>
        <taxon>Mycobacterium</taxon>
        <taxon>Mycobacterium simiae complex</taxon>
    </lineage>
</organism>
<evidence type="ECO:0000259" key="6">
    <source>
        <dbReference type="PROSITE" id="PS50977"/>
    </source>
</evidence>
<dbReference type="GO" id="GO:0000976">
    <property type="term" value="F:transcription cis-regulatory region binding"/>
    <property type="evidence" value="ECO:0007669"/>
    <property type="project" value="TreeGrafter"/>
</dbReference>
<reference evidence="7" key="2">
    <citation type="submission" date="2014-04" db="EMBL/GenBank/DDBJ databases">
        <authorList>
            <person name="Urmite Genomes U."/>
        </authorList>
    </citation>
    <scope>NUCLEOTIDE SEQUENCE</scope>
    <source>
        <strain evidence="7">DSM 44626</strain>
    </source>
</reference>